<evidence type="ECO:0000256" key="4">
    <source>
        <dbReference type="ARBA" id="ARBA00023110"/>
    </source>
</evidence>
<dbReference type="SUPFAM" id="SSF109998">
    <property type="entry name" value="Triger factor/SurA peptide-binding domain-like"/>
    <property type="match status" value="1"/>
</dbReference>
<dbReference type="EC" id="5.2.1.8" evidence="2"/>
<dbReference type="InterPro" id="IPR050245">
    <property type="entry name" value="PrsA_foldase"/>
</dbReference>
<dbReference type="GO" id="GO:0003755">
    <property type="term" value="F:peptidyl-prolyl cis-trans isomerase activity"/>
    <property type="evidence" value="ECO:0007669"/>
    <property type="project" value="UniProtKB-KW"/>
</dbReference>
<comment type="catalytic activity">
    <reaction evidence="1">
        <text>[protein]-peptidylproline (omega=180) = [protein]-peptidylproline (omega=0)</text>
        <dbReference type="Rhea" id="RHEA:16237"/>
        <dbReference type="Rhea" id="RHEA-COMP:10747"/>
        <dbReference type="Rhea" id="RHEA-COMP:10748"/>
        <dbReference type="ChEBI" id="CHEBI:83833"/>
        <dbReference type="ChEBI" id="CHEBI:83834"/>
        <dbReference type="EC" id="5.2.1.8"/>
    </reaction>
</comment>
<reference evidence="6 7" key="1">
    <citation type="journal article" date="2015" name="Nature">
        <title>rRNA introns, odd ribosomes, and small enigmatic genomes across a large radiation of phyla.</title>
        <authorList>
            <person name="Brown C.T."/>
            <person name="Hug L.A."/>
            <person name="Thomas B.C."/>
            <person name="Sharon I."/>
            <person name="Castelle C.J."/>
            <person name="Singh A."/>
            <person name="Wilkins M.J."/>
            <person name="Williams K.H."/>
            <person name="Banfield J.F."/>
        </authorList>
    </citation>
    <scope>NUCLEOTIDE SEQUENCE [LARGE SCALE GENOMIC DNA]</scope>
</reference>
<evidence type="ECO:0000313" key="7">
    <source>
        <dbReference type="Proteomes" id="UP000034063"/>
    </source>
</evidence>
<evidence type="ECO:0000313" key="6">
    <source>
        <dbReference type="EMBL" id="KKT47203.1"/>
    </source>
</evidence>
<proteinExistence type="predicted"/>
<sequence length="138" mass="15865">KQTLEGMISEKLIAQEARRSGVVVTQEEIDKQEEEVLKSFGGKVTLDELLKFQGTTKAEFDGQIRLQLLVNKLLEKDVTVTDEEIASYRETNKALMVSSDEADLKEEARKALLEQKINEKIQPWFTELKNKAKIFKFF</sequence>
<keyword evidence="4" id="KW-0697">Rotamase</keyword>
<dbReference type="Pfam" id="PF13624">
    <property type="entry name" value="SurA_N_3"/>
    <property type="match status" value="1"/>
</dbReference>
<dbReference type="PANTHER" id="PTHR47245">
    <property type="entry name" value="PEPTIDYLPROLYL ISOMERASE"/>
    <property type="match status" value="1"/>
</dbReference>
<keyword evidence="3" id="KW-0732">Signal</keyword>
<evidence type="ECO:0000256" key="1">
    <source>
        <dbReference type="ARBA" id="ARBA00000971"/>
    </source>
</evidence>
<dbReference type="InterPro" id="IPR027304">
    <property type="entry name" value="Trigger_fact/SurA_dom_sf"/>
</dbReference>
<comment type="caution">
    <text evidence="6">The sequence shown here is derived from an EMBL/GenBank/DDBJ whole genome shotgun (WGS) entry which is preliminary data.</text>
</comment>
<dbReference type="PANTHER" id="PTHR47245:SF1">
    <property type="entry name" value="FOLDASE PROTEIN PRSA"/>
    <property type="match status" value="1"/>
</dbReference>
<dbReference type="Proteomes" id="UP000034063">
    <property type="component" value="Unassembled WGS sequence"/>
</dbReference>
<name>A0A0G1HKU8_9BACT</name>
<evidence type="ECO:0000256" key="3">
    <source>
        <dbReference type="ARBA" id="ARBA00022729"/>
    </source>
</evidence>
<organism evidence="6 7">
    <name type="scientific">Candidatus Gottesmanbacteria bacterium GW2011_GWA2_44_17</name>
    <dbReference type="NCBI Taxonomy" id="1618444"/>
    <lineage>
        <taxon>Bacteria</taxon>
        <taxon>Candidatus Gottesmaniibacteriota</taxon>
    </lineage>
</organism>
<keyword evidence="5" id="KW-0413">Isomerase</keyword>
<gene>
    <name evidence="6" type="ORF">UW37_C0012G0001</name>
</gene>
<feature type="non-terminal residue" evidence="6">
    <location>
        <position position="1"/>
    </location>
</feature>
<evidence type="ECO:0000256" key="2">
    <source>
        <dbReference type="ARBA" id="ARBA00013194"/>
    </source>
</evidence>
<dbReference type="AlphaFoldDB" id="A0A0G1HKU8"/>
<evidence type="ECO:0000256" key="5">
    <source>
        <dbReference type="ARBA" id="ARBA00023235"/>
    </source>
</evidence>
<dbReference type="Gene3D" id="1.10.4030.10">
    <property type="entry name" value="Porin chaperone SurA, peptide-binding domain"/>
    <property type="match status" value="1"/>
</dbReference>
<protein>
    <recommendedName>
        <fullName evidence="2">peptidylprolyl isomerase</fullName>
        <ecNumber evidence="2">5.2.1.8</ecNumber>
    </recommendedName>
</protein>
<dbReference type="EMBL" id="LCIB01000012">
    <property type="protein sequence ID" value="KKT47203.1"/>
    <property type="molecule type" value="Genomic_DNA"/>
</dbReference>
<accession>A0A0G1HKU8</accession>